<protein>
    <submittedName>
        <fullName evidence="2">Uncharacterized protein</fullName>
    </submittedName>
</protein>
<organism evidence="2 3">
    <name type="scientific">Euplotes crassus</name>
    <dbReference type="NCBI Taxonomy" id="5936"/>
    <lineage>
        <taxon>Eukaryota</taxon>
        <taxon>Sar</taxon>
        <taxon>Alveolata</taxon>
        <taxon>Ciliophora</taxon>
        <taxon>Intramacronucleata</taxon>
        <taxon>Spirotrichea</taxon>
        <taxon>Hypotrichia</taxon>
        <taxon>Euplotida</taxon>
        <taxon>Euplotidae</taxon>
        <taxon>Moneuplotes</taxon>
    </lineage>
</organism>
<proteinExistence type="predicted"/>
<feature type="compositionally biased region" description="Basic residues" evidence="1">
    <location>
        <begin position="1"/>
        <end position="10"/>
    </location>
</feature>
<evidence type="ECO:0000256" key="1">
    <source>
        <dbReference type="SAM" id="MobiDB-lite"/>
    </source>
</evidence>
<name>A0AAD1XGB5_EUPCR</name>
<feature type="region of interest" description="Disordered" evidence="1">
    <location>
        <begin position="81"/>
        <end position="101"/>
    </location>
</feature>
<keyword evidence="3" id="KW-1185">Reference proteome</keyword>
<gene>
    <name evidence="2" type="ORF">ECRASSUSDP1_LOCUS12205</name>
</gene>
<dbReference type="AlphaFoldDB" id="A0AAD1XGB5"/>
<dbReference type="Proteomes" id="UP001295684">
    <property type="component" value="Unassembled WGS sequence"/>
</dbReference>
<evidence type="ECO:0000313" key="2">
    <source>
        <dbReference type="EMBL" id="CAI2370886.1"/>
    </source>
</evidence>
<dbReference type="EMBL" id="CAMPGE010012100">
    <property type="protein sequence ID" value="CAI2370886.1"/>
    <property type="molecule type" value="Genomic_DNA"/>
</dbReference>
<sequence length="169" mass="19126">MSKYKKRKNNRSVLSNYSEMSIKKPHSKRSTSSTKSLKKVNPITIGNTSVQVPALQKNSKSKRAFSRKRDFLKAISKIDRIKNKMKDRDNKNPKDSKDTSKIYSPQDIAFLELSKSEMLSKYKSAIASEQKAITKLHKQLKITDNCTNPVKGCGLSPSVLCKKLNLGNY</sequence>
<evidence type="ECO:0000313" key="3">
    <source>
        <dbReference type="Proteomes" id="UP001295684"/>
    </source>
</evidence>
<feature type="compositionally biased region" description="Basic and acidic residues" evidence="1">
    <location>
        <begin position="81"/>
        <end position="100"/>
    </location>
</feature>
<reference evidence="2" key="1">
    <citation type="submission" date="2023-07" db="EMBL/GenBank/DDBJ databases">
        <authorList>
            <consortium name="AG Swart"/>
            <person name="Singh M."/>
            <person name="Singh A."/>
            <person name="Seah K."/>
            <person name="Emmerich C."/>
        </authorList>
    </citation>
    <scope>NUCLEOTIDE SEQUENCE</scope>
    <source>
        <strain evidence="2">DP1</strain>
    </source>
</reference>
<accession>A0AAD1XGB5</accession>
<feature type="region of interest" description="Disordered" evidence="1">
    <location>
        <begin position="1"/>
        <end position="48"/>
    </location>
</feature>
<comment type="caution">
    <text evidence="2">The sequence shown here is derived from an EMBL/GenBank/DDBJ whole genome shotgun (WGS) entry which is preliminary data.</text>
</comment>